<dbReference type="AlphaFoldDB" id="A0A9X8N9S4"/>
<name>A0A9X8N9S4_9ACTN</name>
<gene>
    <name evidence="2" type="ORF">SAMN05216268_1551</name>
</gene>
<evidence type="ECO:0000313" key="3">
    <source>
        <dbReference type="Proteomes" id="UP000184388"/>
    </source>
</evidence>
<organism evidence="2 3">
    <name type="scientific">Streptomyces yunnanensis</name>
    <dbReference type="NCBI Taxonomy" id="156453"/>
    <lineage>
        <taxon>Bacteria</taxon>
        <taxon>Bacillati</taxon>
        <taxon>Actinomycetota</taxon>
        <taxon>Actinomycetes</taxon>
        <taxon>Kitasatosporales</taxon>
        <taxon>Streptomycetaceae</taxon>
        <taxon>Streptomyces</taxon>
    </lineage>
</organism>
<feature type="compositionally biased region" description="Low complexity" evidence="1">
    <location>
        <begin position="47"/>
        <end position="56"/>
    </location>
</feature>
<evidence type="ECO:0000313" key="2">
    <source>
        <dbReference type="EMBL" id="SHN35224.1"/>
    </source>
</evidence>
<dbReference type="Proteomes" id="UP000184388">
    <property type="component" value="Unassembled WGS sequence"/>
</dbReference>
<feature type="region of interest" description="Disordered" evidence="1">
    <location>
        <begin position="46"/>
        <end position="77"/>
    </location>
</feature>
<proteinExistence type="predicted"/>
<protein>
    <submittedName>
        <fullName evidence="2">Uncharacterized protein</fullName>
    </submittedName>
</protein>
<reference evidence="3" key="1">
    <citation type="submission" date="2016-11" db="EMBL/GenBank/DDBJ databases">
        <authorList>
            <person name="Jaros S."/>
            <person name="Januszkiewicz K."/>
            <person name="Wedrychowicz H."/>
        </authorList>
    </citation>
    <scope>NUCLEOTIDE SEQUENCE [LARGE SCALE GENOMIC DNA]</scope>
    <source>
        <strain evidence="3">CGMCC 4.3555</strain>
    </source>
</reference>
<dbReference type="EMBL" id="FRBK01000055">
    <property type="protein sequence ID" value="SHN35224.1"/>
    <property type="molecule type" value="Genomic_DNA"/>
</dbReference>
<sequence length="77" mass="8227">MIHQCLTGTGRPKMSYGTASTLQPEFSGEYLELSLVGTSAAQRLWGDDQQQGKQQGRNLPMGMGQEACMAKSTSSAS</sequence>
<accession>A0A9X8N9S4</accession>
<evidence type="ECO:0000256" key="1">
    <source>
        <dbReference type="SAM" id="MobiDB-lite"/>
    </source>
</evidence>
<comment type="caution">
    <text evidence="2">The sequence shown here is derived from an EMBL/GenBank/DDBJ whole genome shotgun (WGS) entry which is preliminary data.</text>
</comment>